<dbReference type="AlphaFoldDB" id="J0LKM3"/>
<evidence type="ECO:0000313" key="2">
    <source>
        <dbReference type="EMBL" id="EJD44563.1"/>
    </source>
</evidence>
<protein>
    <submittedName>
        <fullName evidence="2">Uncharacterized protein</fullName>
    </submittedName>
</protein>
<dbReference type="EMBL" id="JH687770">
    <property type="protein sequence ID" value="EJD44563.1"/>
    <property type="molecule type" value="Genomic_DNA"/>
</dbReference>
<dbReference type="InParanoid" id="J0LKM3"/>
<keyword evidence="1" id="KW-0732">Signal</keyword>
<evidence type="ECO:0000313" key="3">
    <source>
        <dbReference type="Proteomes" id="UP000006514"/>
    </source>
</evidence>
<evidence type="ECO:0000256" key="1">
    <source>
        <dbReference type="SAM" id="SignalP"/>
    </source>
</evidence>
<dbReference type="KEGG" id="adl:AURDEDRAFT_166348"/>
<dbReference type="Proteomes" id="UP000006514">
    <property type="component" value="Unassembled WGS sequence"/>
</dbReference>
<organism evidence="2 3">
    <name type="scientific">Auricularia subglabra (strain TFB-10046 / SS5)</name>
    <name type="common">White-rot fungus</name>
    <name type="synonym">Auricularia delicata (strain TFB10046)</name>
    <dbReference type="NCBI Taxonomy" id="717982"/>
    <lineage>
        <taxon>Eukaryota</taxon>
        <taxon>Fungi</taxon>
        <taxon>Dikarya</taxon>
        <taxon>Basidiomycota</taxon>
        <taxon>Agaricomycotina</taxon>
        <taxon>Agaricomycetes</taxon>
        <taxon>Auriculariales</taxon>
        <taxon>Auriculariaceae</taxon>
        <taxon>Auricularia</taxon>
    </lineage>
</organism>
<sequence>MRFLALVLFAAAFCSTTAVVLPQVQCAVCPKQIGPDAAGVVYLLQGASTQQGAPTFCLYSTPEFSKVCWYSPGGVLEPDLSFVLCPPTTTTAECPPRKVCPKIHYLMRSHVNRVQ</sequence>
<keyword evidence="3" id="KW-1185">Reference proteome</keyword>
<gene>
    <name evidence="2" type="ORF">AURDEDRAFT_166348</name>
</gene>
<name>J0LKM3_AURST</name>
<feature type="signal peptide" evidence="1">
    <location>
        <begin position="1"/>
        <end position="18"/>
    </location>
</feature>
<accession>J0LKM3</accession>
<feature type="chain" id="PRO_5003736031" evidence="1">
    <location>
        <begin position="19"/>
        <end position="115"/>
    </location>
</feature>
<reference evidence="3" key="1">
    <citation type="journal article" date="2012" name="Science">
        <title>The Paleozoic origin of enzymatic lignin decomposition reconstructed from 31 fungal genomes.</title>
        <authorList>
            <person name="Floudas D."/>
            <person name="Binder M."/>
            <person name="Riley R."/>
            <person name="Barry K."/>
            <person name="Blanchette R.A."/>
            <person name="Henrissat B."/>
            <person name="Martinez A.T."/>
            <person name="Otillar R."/>
            <person name="Spatafora J.W."/>
            <person name="Yadav J.S."/>
            <person name="Aerts A."/>
            <person name="Benoit I."/>
            <person name="Boyd A."/>
            <person name="Carlson A."/>
            <person name="Copeland A."/>
            <person name="Coutinho P.M."/>
            <person name="de Vries R.P."/>
            <person name="Ferreira P."/>
            <person name="Findley K."/>
            <person name="Foster B."/>
            <person name="Gaskell J."/>
            <person name="Glotzer D."/>
            <person name="Gorecki P."/>
            <person name="Heitman J."/>
            <person name="Hesse C."/>
            <person name="Hori C."/>
            <person name="Igarashi K."/>
            <person name="Jurgens J.A."/>
            <person name="Kallen N."/>
            <person name="Kersten P."/>
            <person name="Kohler A."/>
            <person name="Kuees U."/>
            <person name="Kumar T.K.A."/>
            <person name="Kuo A."/>
            <person name="LaButti K."/>
            <person name="Larrondo L.F."/>
            <person name="Lindquist E."/>
            <person name="Ling A."/>
            <person name="Lombard V."/>
            <person name="Lucas S."/>
            <person name="Lundell T."/>
            <person name="Martin R."/>
            <person name="McLaughlin D.J."/>
            <person name="Morgenstern I."/>
            <person name="Morin E."/>
            <person name="Murat C."/>
            <person name="Nagy L.G."/>
            <person name="Nolan M."/>
            <person name="Ohm R.A."/>
            <person name="Patyshakuliyeva A."/>
            <person name="Rokas A."/>
            <person name="Ruiz-Duenas F.J."/>
            <person name="Sabat G."/>
            <person name="Salamov A."/>
            <person name="Samejima M."/>
            <person name="Schmutz J."/>
            <person name="Slot J.C."/>
            <person name="St John F."/>
            <person name="Stenlid J."/>
            <person name="Sun H."/>
            <person name="Sun S."/>
            <person name="Syed K."/>
            <person name="Tsang A."/>
            <person name="Wiebenga A."/>
            <person name="Young D."/>
            <person name="Pisabarro A."/>
            <person name="Eastwood D.C."/>
            <person name="Martin F."/>
            <person name="Cullen D."/>
            <person name="Grigoriev I.V."/>
            <person name="Hibbett D.S."/>
        </authorList>
    </citation>
    <scope>NUCLEOTIDE SEQUENCE [LARGE SCALE GENOMIC DNA]</scope>
    <source>
        <strain evidence="3">TFB10046</strain>
    </source>
</reference>
<proteinExistence type="predicted"/>